<dbReference type="Proteomes" id="UP000018851">
    <property type="component" value="Chromosome"/>
</dbReference>
<keyword evidence="3" id="KW-1185">Reference proteome</keyword>
<dbReference type="eggNOG" id="ENOG5031B2T">
    <property type="taxonomic scope" value="Bacteria"/>
</dbReference>
<name>W0A8F3_9SPHN</name>
<dbReference type="HOGENOM" id="CLU_2883608_0_0_5"/>
<dbReference type="STRING" id="1123269.NX02_00920"/>
<keyword evidence="1" id="KW-0472">Membrane</keyword>
<organism evidence="2 3">
    <name type="scientific">Sphingomonas sanxanigenens DSM 19645 = NX02</name>
    <dbReference type="NCBI Taxonomy" id="1123269"/>
    <lineage>
        <taxon>Bacteria</taxon>
        <taxon>Pseudomonadati</taxon>
        <taxon>Pseudomonadota</taxon>
        <taxon>Alphaproteobacteria</taxon>
        <taxon>Sphingomonadales</taxon>
        <taxon>Sphingomonadaceae</taxon>
        <taxon>Sphingomonas</taxon>
    </lineage>
</organism>
<reference evidence="2 3" key="1">
    <citation type="submission" date="2013-07" db="EMBL/GenBank/DDBJ databases">
        <title>Completed genome of Sphingomonas sanxanigenens NX02.</title>
        <authorList>
            <person name="Ma T."/>
            <person name="Huang H."/>
            <person name="Wu M."/>
            <person name="Li X."/>
            <person name="Li G."/>
        </authorList>
    </citation>
    <scope>NUCLEOTIDE SEQUENCE [LARGE SCALE GENOMIC DNA]</scope>
    <source>
        <strain evidence="2 3">NX02</strain>
    </source>
</reference>
<dbReference type="KEGG" id="ssan:NX02_00920"/>
<proteinExistence type="predicted"/>
<sequence length="63" mass="6919">MQRRRAPLSDGFDRVGPFHPYVAFAGVLLLDLSIVLMLLGGVTLIGDKVEDVIWPGGPEWVDL</sequence>
<accession>W0A8F3</accession>
<keyword evidence="1" id="KW-1133">Transmembrane helix</keyword>
<evidence type="ECO:0000256" key="1">
    <source>
        <dbReference type="SAM" id="Phobius"/>
    </source>
</evidence>
<protein>
    <submittedName>
        <fullName evidence="2">Uncharacterized protein</fullName>
    </submittedName>
</protein>
<dbReference type="RefSeq" id="WP_025290334.1">
    <property type="nucleotide sequence ID" value="NZ_CP006644.1"/>
</dbReference>
<evidence type="ECO:0000313" key="2">
    <source>
        <dbReference type="EMBL" id="AHE51950.1"/>
    </source>
</evidence>
<dbReference type="EMBL" id="CP006644">
    <property type="protein sequence ID" value="AHE51950.1"/>
    <property type="molecule type" value="Genomic_DNA"/>
</dbReference>
<dbReference type="PATRIC" id="fig|1123269.5.peg.184"/>
<evidence type="ECO:0000313" key="3">
    <source>
        <dbReference type="Proteomes" id="UP000018851"/>
    </source>
</evidence>
<dbReference type="AlphaFoldDB" id="W0A8F3"/>
<feature type="transmembrane region" description="Helical" evidence="1">
    <location>
        <begin position="21"/>
        <end position="45"/>
    </location>
</feature>
<keyword evidence="1" id="KW-0812">Transmembrane</keyword>
<gene>
    <name evidence="2" type="ORF">NX02_00920</name>
</gene>